<feature type="coiled-coil region" evidence="1">
    <location>
        <begin position="21"/>
        <end position="73"/>
    </location>
</feature>
<keyword evidence="3" id="KW-1185">Reference proteome</keyword>
<gene>
    <name evidence="2" type="ORF">GCK32_000899</name>
</gene>
<dbReference type="AlphaFoldDB" id="A0AAN8FI09"/>
<organism evidence="2 3">
    <name type="scientific">Trichostrongylus colubriformis</name>
    <name type="common">Black scour worm</name>
    <dbReference type="NCBI Taxonomy" id="6319"/>
    <lineage>
        <taxon>Eukaryota</taxon>
        <taxon>Metazoa</taxon>
        <taxon>Ecdysozoa</taxon>
        <taxon>Nematoda</taxon>
        <taxon>Chromadorea</taxon>
        <taxon>Rhabditida</taxon>
        <taxon>Rhabditina</taxon>
        <taxon>Rhabditomorpha</taxon>
        <taxon>Strongyloidea</taxon>
        <taxon>Trichostrongylidae</taxon>
        <taxon>Trichostrongylus</taxon>
    </lineage>
</organism>
<proteinExistence type="predicted"/>
<dbReference type="EMBL" id="WIXE01019652">
    <property type="protein sequence ID" value="KAK5969865.1"/>
    <property type="molecule type" value="Genomic_DNA"/>
</dbReference>
<comment type="caution">
    <text evidence="2">The sequence shown here is derived from an EMBL/GenBank/DDBJ whole genome shotgun (WGS) entry which is preliminary data.</text>
</comment>
<evidence type="ECO:0000256" key="1">
    <source>
        <dbReference type="SAM" id="Coils"/>
    </source>
</evidence>
<protein>
    <submittedName>
        <fullName evidence="2">Uncharacterized protein</fullName>
    </submittedName>
</protein>
<evidence type="ECO:0000313" key="2">
    <source>
        <dbReference type="EMBL" id="KAK5969865.1"/>
    </source>
</evidence>
<reference evidence="2 3" key="1">
    <citation type="submission" date="2019-10" db="EMBL/GenBank/DDBJ databases">
        <title>Assembly and Annotation for the nematode Trichostrongylus colubriformis.</title>
        <authorList>
            <person name="Martin J."/>
        </authorList>
    </citation>
    <scope>NUCLEOTIDE SEQUENCE [LARGE SCALE GENOMIC DNA]</scope>
    <source>
        <strain evidence="2">G859</strain>
        <tissue evidence="2">Whole worm</tissue>
    </source>
</reference>
<keyword evidence="1" id="KW-0175">Coiled coil</keyword>
<accession>A0AAN8FI09</accession>
<evidence type="ECO:0000313" key="3">
    <source>
        <dbReference type="Proteomes" id="UP001331761"/>
    </source>
</evidence>
<name>A0AAN8FI09_TRICO</name>
<sequence>MDSEEGREYIRREHIGLRKASKIMEMEMKNVENSLRAYNTEAGNLPPHNPQLMDVLEKVKANATKEEELLKRAFSTASRIAEQREELEALSET</sequence>
<dbReference type="Proteomes" id="UP001331761">
    <property type="component" value="Unassembled WGS sequence"/>
</dbReference>